<sequence length="141" mass="15812">MIAKFNINELLTKIHGSSNEDEIETKLVKKREIYSSAGFENCSVKFLSPTSFDDISESADFKAKFDVISLSVSHCQKLSHSIIQNCLKPESHIFAETPQFITDLNKEQLASTLKIIKQLGKDSNLSEIEDESLKGLLVFTN</sequence>
<dbReference type="PANTHER" id="PTHR22118:SF14">
    <property type="entry name" value="DYNEIN AXONEMAL ASSEMBLY FACTOR 3"/>
    <property type="match status" value="1"/>
</dbReference>
<organism evidence="2 3">
    <name type="scientific">Oikopleura dioica</name>
    <name type="common">Tunicate</name>
    <dbReference type="NCBI Taxonomy" id="34765"/>
    <lineage>
        <taxon>Eukaryota</taxon>
        <taxon>Metazoa</taxon>
        <taxon>Chordata</taxon>
        <taxon>Tunicata</taxon>
        <taxon>Appendicularia</taxon>
        <taxon>Copelata</taxon>
        <taxon>Oikopleuridae</taxon>
        <taxon>Oikopleura</taxon>
    </lineage>
</organism>
<reference evidence="2 3" key="1">
    <citation type="submission" date="2021-04" db="EMBL/GenBank/DDBJ databases">
        <authorList>
            <person name="Bliznina A."/>
        </authorList>
    </citation>
    <scope>NUCLEOTIDE SEQUENCE [LARGE SCALE GENOMIC DNA]</scope>
</reference>
<dbReference type="EMBL" id="OU015568">
    <property type="protein sequence ID" value="CAG5083777.1"/>
    <property type="molecule type" value="Genomic_DNA"/>
</dbReference>
<name>A0ABN7RQN5_OIKDI</name>
<dbReference type="Proteomes" id="UP001158576">
    <property type="component" value="Chromosome PAR"/>
</dbReference>
<gene>
    <name evidence="2" type="ORF">OKIOD_LOCUS2016</name>
</gene>
<evidence type="ECO:0000313" key="3">
    <source>
        <dbReference type="Proteomes" id="UP001158576"/>
    </source>
</evidence>
<dbReference type="Pfam" id="PF14740">
    <property type="entry name" value="DUF4471"/>
    <property type="match status" value="1"/>
</dbReference>
<proteinExistence type="predicted"/>
<feature type="domain" description="Dynein assembly factor 3 C-terminal" evidence="1">
    <location>
        <begin position="20"/>
        <end position="127"/>
    </location>
</feature>
<dbReference type="PANTHER" id="PTHR22118">
    <property type="entry name" value="DYNEIN ASSEMBLY FACTOR 3, AXONEMAL"/>
    <property type="match status" value="1"/>
</dbReference>
<dbReference type="InterPro" id="IPR028235">
    <property type="entry name" value="DNAAF3_C"/>
</dbReference>
<evidence type="ECO:0000313" key="2">
    <source>
        <dbReference type="EMBL" id="CAG5083777.1"/>
    </source>
</evidence>
<accession>A0ABN7RQN5</accession>
<evidence type="ECO:0000259" key="1">
    <source>
        <dbReference type="Pfam" id="PF14740"/>
    </source>
</evidence>
<keyword evidence="3" id="KW-1185">Reference proteome</keyword>
<protein>
    <submittedName>
        <fullName evidence="2">Oidioi.mRNA.OKI2018_I69.PAR.g10458.t1.cds</fullName>
    </submittedName>
</protein>
<dbReference type="InterPro" id="IPR039304">
    <property type="entry name" value="DNAAF3"/>
</dbReference>